<keyword evidence="1" id="KW-0472">Membrane</keyword>
<evidence type="ECO:0000256" key="1">
    <source>
        <dbReference type="SAM" id="Phobius"/>
    </source>
</evidence>
<dbReference type="EMBL" id="PSQE01000002">
    <property type="protein sequence ID" value="RHN74403.1"/>
    <property type="molecule type" value="Genomic_DNA"/>
</dbReference>
<accession>A0A396JDL7</accession>
<protein>
    <recommendedName>
        <fullName evidence="4">Transmembrane protein</fullName>
    </recommendedName>
</protein>
<feature type="transmembrane region" description="Helical" evidence="1">
    <location>
        <begin position="7"/>
        <end position="31"/>
    </location>
</feature>
<reference evidence="3" key="1">
    <citation type="journal article" date="2018" name="Nat. Plants">
        <title>Whole-genome landscape of Medicago truncatula symbiotic genes.</title>
        <authorList>
            <person name="Pecrix Y."/>
            <person name="Staton S.E."/>
            <person name="Sallet E."/>
            <person name="Lelandais-Briere C."/>
            <person name="Moreau S."/>
            <person name="Carrere S."/>
            <person name="Blein T."/>
            <person name="Jardinaud M.F."/>
            <person name="Latrasse D."/>
            <person name="Zouine M."/>
            <person name="Zahm M."/>
            <person name="Kreplak J."/>
            <person name="Mayjonade B."/>
            <person name="Satge C."/>
            <person name="Perez M."/>
            <person name="Cauet S."/>
            <person name="Marande W."/>
            <person name="Chantry-Darmon C."/>
            <person name="Lopez-Roques C."/>
            <person name="Bouchez O."/>
            <person name="Berard A."/>
            <person name="Debelle F."/>
            <person name="Munos S."/>
            <person name="Bendahmane A."/>
            <person name="Berges H."/>
            <person name="Niebel A."/>
            <person name="Buitink J."/>
            <person name="Frugier F."/>
            <person name="Benhamed M."/>
            <person name="Crespi M."/>
            <person name="Gouzy J."/>
            <person name="Gamas P."/>
        </authorList>
    </citation>
    <scope>NUCLEOTIDE SEQUENCE [LARGE SCALE GENOMIC DNA]</scope>
    <source>
        <strain evidence="3">cv. Jemalong A17</strain>
    </source>
</reference>
<organism evidence="2 3">
    <name type="scientific">Medicago truncatula</name>
    <name type="common">Barrel medic</name>
    <name type="synonym">Medicago tribuloides</name>
    <dbReference type="NCBI Taxonomy" id="3880"/>
    <lineage>
        <taxon>Eukaryota</taxon>
        <taxon>Viridiplantae</taxon>
        <taxon>Streptophyta</taxon>
        <taxon>Embryophyta</taxon>
        <taxon>Tracheophyta</taxon>
        <taxon>Spermatophyta</taxon>
        <taxon>Magnoliopsida</taxon>
        <taxon>eudicotyledons</taxon>
        <taxon>Gunneridae</taxon>
        <taxon>Pentapetalae</taxon>
        <taxon>rosids</taxon>
        <taxon>fabids</taxon>
        <taxon>Fabales</taxon>
        <taxon>Fabaceae</taxon>
        <taxon>Papilionoideae</taxon>
        <taxon>50 kb inversion clade</taxon>
        <taxon>NPAAA clade</taxon>
        <taxon>Hologalegina</taxon>
        <taxon>IRL clade</taxon>
        <taxon>Trifolieae</taxon>
        <taxon>Medicago</taxon>
    </lineage>
</organism>
<name>A0A396JDL7_MEDTR</name>
<gene>
    <name evidence="2" type="ORF">MtrunA17_Chr2g0309921</name>
</gene>
<dbReference type="Proteomes" id="UP000265566">
    <property type="component" value="Chromosome 2"/>
</dbReference>
<sequence>MLSYQFYCCAVAWLWVSGILFSFLCFCFTVYDQMLVVLGMCLMLWFSFNNLKGYVSSPERIVWLILCVGLIPRSEFIREVVATWISILCWRSIYSPTLNPKLSYRCSLFTIFMQSAFESIRGFSGLHL</sequence>
<proteinExistence type="predicted"/>
<comment type="caution">
    <text evidence="2">The sequence shown here is derived from an EMBL/GenBank/DDBJ whole genome shotgun (WGS) entry which is preliminary data.</text>
</comment>
<evidence type="ECO:0008006" key="4">
    <source>
        <dbReference type="Google" id="ProtNLM"/>
    </source>
</evidence>
<evidence type="ECO:0000313" key="2">
    <source>
        <dbReference type="EMBL" id="RHN74403.1"/>
    </source>
</evidence>
<dbReference type="AlphaFoldDB" id="A0A396JDL7"/>
<evidence type="ECO:0000313" key="3">
    <source>
        <dbReference type="Proteomes" id="UP000265566"/>
    </source>
</evidence>
<keyword evidence="1" id="KW-0812">Transmembrane</keyword>
<keyword evidence="1" id="KW-1133">Transmembrane helix</keyword>
<dbReference type="Gramene" id="rna10460">
    <property type="protein sequence ID" value="RHN74403.1"/>
    <property type="gene ID" value="gene10460"/>
</dbReference>